<proteinExistence type="predicted"/>
<keyword evidence="3" id="KW-1185">Reference proteome</keyword>
<feature type="domain" description="DUF6884" evidence="1">
    <location>
        <begin position="5"/>
        <end position="108"/>
    </location>
</feature>
<evidence type="ECO:0000313" key="2">
    <source>
        <dbReference type="EMBL" id="ASJ03942.1"/>
    </source>
</evidence>
<evidence type="ECO:0000259" key="1">
    <source>
        <dbReference type="Pfam" id="PF21818"/>
    </source>
</evidence>
<sequence length="138" mass="15499">MALVTSCGAKKEETPQPAGRLYKSSRIRHLYKKSKELGIPFYILSAKYGLINADMIIEPYDKVMTPERAAELLSPVKETIKSFDLVVFYKGGARKEYRELIEKACEETGTRLISFGYGNMGDIGKLDKILEEVKNGSI</sequence>
<accession>A0A2Z2MGT2</accession>
<dbReference type="EMBL" id="CP015101">
    <property type="protein sequence ID" value="ASJ03942.1"/>
    <property type="molecule type" value="Genomic_DNA"/>
</dbReference>
<protein>
    <recommendedName>
        <fullName evidence="1">DUF6884 domain-containing protein</fullName>
    </recommendedName>
</protein>
<dbReference type="AlphaFoldDB" id="A0A2Z2MGT2"/>
<dbReference type="Pfam" id="PF21818">
    <property type="entry name" value="DUF6884"/>
    <property type="match status" value="1"/>
</dbReference>
<reference evidence="2 3" key="1">
    <citation type="submission" date="2016-04" db="EMBL/GenBank/DDBJ databases">
        <title>Complete genome sequence of Thermococcus barossii type strain SHCK-94.</title>
        <authorList>
            <person name="Oger P.M."/>
        </authorList>
    </citation>
    <scope>NUCLEOTIDE SEQUENCE [LARGE SCALE GENOMIC DNA]</scope>
    <source>
        <strain evidence="2 3">SHCK-94</strain>
    </source>
</reference>
<gene>
    <name evidence="2" type="ORF">A3L01_00630</name>
</gene>
<dbReference type="Proteomes" id="UP000250272">
    <property type="component" value="Chromosome"/>
</dbReference>
<dbReference type="InterPro" id="IPR049251">
    <property type="entry name" value="DUF6884"/>
</dbReference>
<dbReference type="KEGG" id="tbs:A3L01_00630"/>
<evidence type="ECO:0000313" key="3">
    <source>
        <dbReference type="Proteomes" id="UP000250272"/>
    </source>
</evidence>
<name>A0A2Z2MGT2_9EURY</name>
<organism evidence="2 3">
    <name type="scientific">Thermococcus barossii</name>
    <dbReference type="NCBI Taxonomy" id="54077"/>
    <lineage>
        <taxon>Archaea</taxon>
        <taxon>Methanobacteriati</taxon>
        <taxon>Methanobacteriota</taxon>
        <taxon>Thermococci</taxon>
        <taxon>Thermococcales</taxon>
        <taxon>Thermococcaceae</taxon>
        <taxon>Thermococcus</taxon>
    </lineage>
</organism>